<evidence type="ECO:0000313" key="3">
    <source>
        <dbReference type="Proteomes" id="UP000324222"/>
    </source>
</evidence>
<evidence type="ECO:0000256" key="1">
    <source>
        <dbReference type="SAM" id="MobiDB-lite"/>
    </source>
</evidence>
<feature type="compositionally biased region" description="Low complexity" evidence="1">
    <location>
        <begin position="56"/>
        <end position="65"/>
    </location>
</feature>
<keyword evidence="3" id="KW-1185">Reference proteome</keyword>
<comment type="caution">
    <text evidence="2">The sequence shown here is derived from an EMBL/GenBank/DDBJ whole genome shotgun (WGS) entry which is preliminary data.</text>
</comment>
<organism evidence="2 3">
    <name type="scientific">Portunus trituberculatus</name>
    <name type="common">Swimming crab</name>
    <name type="synonym">Neptunus trituberculatus</name>
    <dbReference type="NCBI Taxonomy" id="210409"/>
    <lineage>
        <taxon>Eukaryota</taxon>
        <taxon>Metazoa</taxon>
        <taxon>Ecdysozoa</taxon>
        <taxon>Arthropoda</taxon>
        <taxon>Crustacea</taxon>
        <taxon>Multicrustacea</taxon>
        <taxon>Malacostraca</taxon>
        <taxon>Eumalacostraca</taxon>
        <taxon>Eucarida</taxon>
        <taxon>Decapoda</taxon>
        <taxon>Pleocyemata</taxon>
        <taxon>Brachyura</taxon>
        <taxon>Eubrachyura</taxon>
        <taxon>Portunoidea</taxon>
        <taxon>Portunidae</taxon>
        <taxon>Portuninae</taxon>
        <taxon>Portunus</taxon>
    </lineage>
</organism>
<evidence type="ECO:0000313" key="2">
    <source>
        <dbReference type="EMBL" id="MPC94716.1"/>
    </source>
</evidence>
<accession>A0A5B7JKI1</accession>
<protein>
    <submittedName>
        <fullName evidence="2">Uncharacterized protein</fullName>
    </submittedName>
</protein>
<sequence length="123" mass="14025">MRHTIRHTFTNEFRRHHHLSLYKSKKTRLIKRPFLHITDKTSATFNSYTHTKHVQSNPSNSNSNPDHPVKSKLSPSRLFYLNLPQPTLVQYPFPQSCPSPALPILVESKPAPPSPAQPCPALP</sequence>
<feature type="compositionally biased region" description="Pro residues" evidence="1">
    <location>
        <begin position="110"/>
        <end position="123"/>
    </location>
</feature>
<dbReference type="AlphaFoldDB" id="A0A5B7JKI1"/>
<feature type="region of interest" description="Disordered" evidence="1">
    <location>
        <begin position="46"/>
        <end position="72"/>
    </location>
</feature>
<feature type="region of interest" description="Disordered" evidence="1">
    <location>
        <begin position="102"/>
        <end position="123"/>
    </location>
</feature>
<gene>
    <name evidence="2" type="ORF">E2C01_089897</name>
</gene>
<proteinExistence type="predicted"/>
<name>A0A5B7JKI1_PORTR</name>
<reference evidence="2 3" key="1">
    <citation type="submission" date="2019-05" db="EMBL/GenBank/DDBJ databases">
        <title>Another draft genome of Portunus trituberculatus and its Hox gene families provides insights of decapod evolution.</title>
        <authorList>
            <person name="Jeong J.-H."/>
            <person name="Song I."/>
            <person name="Kim S."/>
            <person name="Choi T."/>
            <person name="Kim D."/>
            <person name="Ryu S."/>
            <person name="Kim W."/>
        </authorList>
    </citation>
    <scope>NUCLEOTIDE SEQUENCE [LARGE SCALE GENOMIC DNA]</scope>
    <source>
        <tissue evidence="2">Muscle</tissue>
    </source>
</reference>
<dbReference type="EMBL" id="VSRR010099648">
    <property type="protein sequence ID" value="MPC94716.1"/>
    <property type="molecule type" value="Genomic_DNA"/>
</dbReference>
<dbReference type="Proteomes" id="UP000324222">
    <property type="component" value="Unassembled WGS sequence"/>
</dbReference>